<dbReference type="SUPFAM" id="SSF55874">
    <property type="entry name" value="ATPase domain of HSP90 chaperone/DNA topoisomerase II/histidine kinase"/>
    <property type="match status" value="1"/>
</dbReference>
<dbReference type="GO" id="GO:0046983">
    <property type="term" value="F:protein dimerization activity"/>
    <property type="evidence" value="ECO:0007669"/>
    <property type="project" value="InterPro"/>
</dbReference>
<dbReference type="Pfam" id="PF07730">
    <property type="entry name" value="HisKA_3"/>
    <property type="match status" value="1"/>
</dbReference>
<protein>
    <submittedName>
        <fullName evidence="5">HTH-type transcriptional repressor PurR</fullName>
    </submittedName>
</protein>
<keyword evidence="1" id="KW-0805">Transcription regulation</keyword>
<dbReference type="Gene3D" id="3.40.50.2300">
    <property type="match status" value="2"/>
</dbReference>
<organism evidence="5">
    <name type="scientific">bioreactor metagenome</name>
    <dbReference type="NCBI Taxonomy" id="1076179"/>
    <lineage>
        <taxon>unclassified sequences</taxon>
        <taxon>metagenomes</taxon>
        <taxon>ecological metagenomes</taxon>
    </lineage>
</organism>
<name>A0A644XHN1_9ZZZZ</name>
<evidence type="ECO:0000256" key="1">
    <source>
        <dbReference type="ARBA" id="ARBA00023015"/>
    </source>
</evidence>
<dbReference type="PANTHER" id="PTHR30146:SF24">
    <property type="entry name" value="XYLOSE OPERON REGULATORY PROTEIN"/>
    <property type="match status" value="1"/>
</dbReference>
<dbReference type="Gene3D" id="3.30.565.10">
    <property type="entry name" value="Histidine kinase-like ATPase, C-terminal domain"/>
    <property type="match status" value="1"/>
</dbReference>
<dbReference type="Pfam" id="PF13377">
    <property type="entry name" value="Peripla_BP_3"/>
    <property type="match status" value="1"/>
</dbReference>
<gene>
    <name evidence="5" type="primary">purR_19</name>
    <name evidence="5" type="ORF">SDC9_59982</name>
</gene>
<dbReference type="SMART" id="SM00387">
    <property type="entry name" value="HATPase_c"/>
    <property type="match status" value="1"/>
</dbReference>
<evidence type="ECO:0000256" key="2">
    <source>
        <dbReference type="ARBA" id="ARBA00023125"/>
    </source>
</evidence>
<dbReference type="InterPro" id="IPR011712">
    <property type="entry name" value="Sig_transdc_His_kin_sub3_dim/P"/>
</dbReference>
<dbReference type="GO" id="GO:0000976">
    <property type="term" value="F:transcription cis-regulatory region binding"/>
    <property type="evidence" value="ECO:0007669"/>
    <property type="project" value="TreeGrafter"/>
</dbReference>
<dbReference type="PROSITE" id="PS50109">
    <property type="entry name" value="HIS_KIN"/>
    <property type="match status" value="1"/>
</dbReference>
<dbReference type="CDD" id="cd16917">
    <property type="entry name" value="HATPase_UhpB-NarQ-NarX-like"/>
    <property type="match status" value="1"/>
</dbReference>
<dbReference type="InterPro" id="IPR003594">
    <property type="entry name" value="HATPase_dom"/>
</dbReference>
<dbReference type="CDD" id="cd06267">
    <property type="entry name" value="PBP1_LacI_sugar_binding-like"/>
    <property type="match status" value="1"/>
</dbReference>
<evidence type="ECO:0000259" key="4">
    <source>
        <dbReference type="PROSITE" id="PS50109"/>
    </source>
</evidence>
<dbReference type="Pfam" id="PF02518">
    <property type="entry name" value="HATPase_c"/>
    <property type="match status" value="1"/>
</dbReference>
<dbReference type="InterPro" id="IPR046335">
    <property type="entry name" value="LacI/GalR-like_sensor"/>
</dbReference>
<keyword evidence="2" id="KW-0238">DNA-binding</keyword>
<evidence type="ECO:0000313" key="5">
    <source>
        <dbReference type="EMBL" id="MPM13624.1"/>
    </source>
</evidence>
<dbReference type="AlphaFoldDB" id="A0A644XHN1"/>
<dbReference type="Gene3D" id="1.20.5.1930">
    <property type="match status" value="1"/>
</dbReference>
<proteinExistence type="predicted"/>
<dbReference type="SUPFAM" id="SSF53822">
    <property type="entry name" value="Periplasmic binding protein-like I"/>
    <property type="match status" value="1"/>
</dbReference>
<dbReference type="GO" id="GO:0016020">
    <property type="term" value="C:membrane"/>
    <property type="evidence" value="ECO:0007669"/>
    <property type="project" value="InterPro"/>
</dbReference>
<dbReference type="InterPro" id="IPR028082">
    <property type="entry name" value="Peripla_BP_I"/>
</dbReference>
<dbReference type="InterPro" id="IPR005467">
    <property type="entry name" value="His_kinase_dom"/>
</dbReference>
<evidence type="ECO:0000256" key="3">
    <source>
        <dbReference type="ARBA" id="ARBA00023163"/>
    </source>
</evidence>
<reference evidence="5" key="1">
    <citation type="submission" date="2019-08" db="EMBL/GenBank/DDBJ databases">
        <authorList>
            <person name="Kucharzyk K."/>
            <person name="Murdoch R.W."/>
            <person name="Higgins S."/>
            <person name="Loffler F."/>
        </authorList>
    </citation>
    <scope>NUCLEOTIDE SEQUENCE</scope>
</reference>
<feature type="domain" description="Histidine kinase" evidence="4">
    <location>
        <begin position="570"/>
        <end position="766"/>
    </location>
</feature>
<keyword evidence="3" id="KW-0804">Transcription</keyword>
<comment type="caution">
    <text evidence="5">The sequence shown here is derived from an EMBL/GenBank/DDBJ whole genome shotgun (WGS) entry which is preliminary data.</text>
</comment>
<accession>A0A644XHN1</accession>
<dbReference type="GO" id="GO:0000155">
    <property type="term" value="F:phosphorelay sensor kinase activity"/>
    <property type="evidence" value="ECO:0007669"/>
    <property type="project" value="InterPro"/>
</dbReference>
<dbReference type="PANTHER" id="PTHR30146">
    <property type="entry name" value="LACI-RELATED TRANSCRIPTIONAL REPRESSOR"/>
    <property type="match status" value="1"/>
</dbReference>
<dbReference type="InterPro" id="IPR036890">
    <property type="entry name" value="HATPase_C_sf"/>
</dbReference>
<sequence>MEGLQRCIGIFTASLDDEYQSTLWHAIEQEAKKRNLGTISFIGSRLGSPIASEASSNLAYHLAGRENVDGLIIIASSLASYFTTVDLNKFFAPWSSLPRVSIGMRMQGMSDITVEGEEDIAAVVEHLITVHHRSKFAIITGPETHEESIRRLSSCSQVLEEHGIELDKRMVFSGTFTDVSGRETVAALVEQGMSFDALICLNDWMALGALEELSKRGIKVPDEVSVVGYDGLDPSRYALPPLTTVVQPLHEMGVIAVDILDRIMAGGEEEHITLPCTTVIRESCGCNPHISYTPGLHEMPSYASPSERFAVQDLLLLVRRGNYHQMISRLNRALDTTAGESGSMHRWNEYISVVEYKSSVESDLSPKTLGMLMAAARALIGDKIGRFQAAKRIATENSFDSLRKVSAMLSGTFELDEFFENLRLSLKLFGLDHGYLVRFTHTKGKVRLLMAMDQMSLSEQTFDAMDILPPSLGTAWKAQRWVLLPLVYLKEPLGYLLVPFRRVMPALYDVLQEQVSSTLKGSLLLAQIREHEKNLETQVAHRTRDLSNEIRRRTELEKEVMEISTKTMERIGQELHDDLCQYLLGVSLLASSAKQHLENHQGVKPEELEMISMHLNKAITKVKSISRGLMPLELEKHSFLEQLEALVGDSLRLAKVEIDINVDPELCICDPIVELNIFRIIQEALTNAIKHSKAQHIEISSCRSVDEHAQHVLILSVSDDGTGLPPKLQKQGLGLKIMHNRATMANALLKIESSDEGTTVRVILKE</sequence>
<dbReference type="EMBL" id="VSSQ01002147">
    <property type="protein sequence ID" value="MPM13624.1"/>
    <property type="molecule type" value="Genomic_DNA"/>
</dbReference>
<dbReference type="GO" id="GO:0003700">
    <property type="term" value="F:DNA-binding transcription factor activity"/>
    <property type="evidence" value="ECO:0007669"/>
    <property type="project" value="TreeGrafter"/>
</dbReference>